<dbReference type="GO" id="GO:0016757">
    <property type="term" value="F:glycosyltransferase activity"/>
    <property type="evidence" value="ECO:0007669"/>
    <property type="project" value="UniProtKB-KW"/>
</dbReference>
<dbReference type="RefSeq" id="WP_184913422.1">
    <property type="nucleotide sequence ID" value="NZ_JACHJR010000001.1"/>
</dbReference>
<dbReference type="PANTHER" id="PTHR43630:SF1">
    <property type="entry name" value="POLY-BETA-1,6-N-ACETYL-D-GLUCOSAMINE SYNTHASE"/>
    <property type="match status" value="1"/>
</dbReference>
<evidence type="ECO:0000256" key="3">
    <source>
        <dbReference type="ARBA" id="ARBA00022679"/>
    </source>
</evidence>
<keyword evidence="3 5" id="KW-0808">Transferase</keyword>
<dbReference type="Gene3D" id="3.90.550.10">
    <property type="entry name" value="Spore Coat Polysaccharide Biosynthesis Protein SpsA, Chain A"/>
    <property type="match status" value="1"/>
</dbReference>
<comment type="similarity">
    <text evidence="1">Belongs to the glycosyltransferase 2 family.</text>
</comment>
<organism evidence="5 6">
    <name type="scientific">Kitasatospora gansuensis</name>
    <dbReference type="NCBI Taxonomy" id="258050"/>
    <lineage>
        <taxon>Bacteria</taxon>
        <taxon>Bacillati</taxon>
        <taxon>Actinomycetota</taxon>
        <taxon>Actinomycetes</taxon>
        <taxon>Kitasatosporales</taxon>
        <taxon>Streptomycetaceae</taxon>
        <taxon>Kitasatospora</taxon>
    </lineage>
</organism>
<comment type="caution">
    <text evidence="5">The sequence shown here is derived from an EMBL/GenBank/DDBJ whole genome shotgun (WGS) entry which is preliminary data.</text>
</comment>
<accession>A0A7W7S9L0</accession>
<keyword evidence="4" id="KW-0472">Membrane</keyword>
<feature type="transmembrane region" description="Helical" evidence="4">
    <location>
        <begin position="341"/>
        <end position="363"/>
    </location>
</feature>
<dbReference type="InterPro" id="IPR029044">
    <property type="entry name" value="Nucleotide-diphossugar_trans"/>
</dbReference>
<evidence type="ECO:0000256" key="1">
    <source>
        <dbReference type="ARBA" id="ARBA00006739"/>
    </source>
</evidence>
<dbReference type="Proteomes" id="UP000573327">
    <property type="component" value="Unassembled WGS sequence"/>
</dbReference>
<feature type="transmembrane region" description="Helical" evidence="4">
    <location>
        <begin position="6"/>
        <end position="27"/>
    </location>
</feature>
<feature type="transmembrane region" description="Helical" evidence="4">
    <location>
        <begin position="375"/>
        <end position="397"/>
    </location>
</feature>
<gene>
    <name evidence="5" type="ORF">F4556_001950</name>
</gene>
<keyword evidence="4" id="KW-0812">Transmembrane</keyword>
<dbReference type="PANTHER" id="PTHR43630">
    <property type="entry name" value="POLY-BETA-1,6-N-ACETYL-D-GLUCOSAMINE SYNTHASE"/>
    <property type="match status" value="1"/>
</dbReference>
<sequence>MVTTVLLWLSTAVIATALLYNSGMFALSRRRIQLAEPGGEERFYVFVLACLNEDRVLAESLRRLMALPRKDCLALVVDDASDDRTAEIARAADPHRVLLHQRRLPDARRGKGAALNDGLRHLADCGALRGRNPRDVIICVLDADGRLEPGAIDQADRYFADPATGAVQIGVRMYNRQDCLLARMQDMEFVVYTDIFQTGRRHLGSVGMGGNGQFMRLSALRSLGPEPWSHRLTEDLDLGIRLIAAGWQNEFCPTAAVHQQAVLKVRPLVRQRSRWFQGHIQASRLVPLVLREIPGRAAADLIYHLSSPALLLLTSFLPLAFLAGAFGFLTESISAGHSTFSPIWLVPLYALAFAPAYAYAYVYRQRESELGFLRCLLLAHLFVAYGYLWFAAGWWAIGRTVSGRTSWLKTARS</sequence>
<evidence type="ECO:0000256" key="4">
    <source>
        <dbReference type="SAM" id="Phobius"/>
    </source>
</evidence>
<protein>
    <submittedName>
        <fullName evidence="5">Cellulose synthase/poly-beta-1,6-N-acetylglucosamine synthase-like glycosyltransferase</fullName>
    </submittedName>
</protein>
<evidence type="ECO:0000313" key="6">
    <source>
        <dbReference type="Proteomes" id="UP000573327"/>
    </source>
</evidence>
<feature type="transmembrane region" description="Helical" evidence="4">
    <location>
        <begin position="309"/>
        <end position="329"/>
    </location>
</feature>
<proteinExistence type="inferred from homology"/>
<dbReference type="Pfam" id="PF13641">
    <property type="entry name" value="Glyco_tranf_2_3"/>
    <property type="match status" value="1"/>
</dbReference>
<dbReference type="EMBL" id="JACHJR010000001">
    <property type="protein sequence ID" value="MBB4946415.1"/>
    <property type="molecule type" value="Genomic_DNA"/>
</dbReference>
<evidence type="ECO:0000313" key="5">
    <source>
        <dbReference type="EMBL" id="MBB4946415.1"/>
    </source>
</evidence>
<keyword evidence="6" id="KW-1185">Reference proteome</keyword>
<keyword evidence="2" id="KW-0328">Glycosyltransferase</keyword>
<keyword evidence="4" id="KW-1133">Transmembrane helix</keyword>
<dbReference type="AlphaFoldDB" id="A0A7W7S9L0"/>
<dbReference type="SUPFAM" id="SSF53448">
    <property type="entry name" value="Nucleotide-diphospho-sugar transferases"/>
    <property type="match status" value="1"/>
</dbReference>
<reference evidence="5 6" key="1">
    <citation type="submission" date="2020-08" db="EMBL/GenBank/DDBJ databases">
        <title>Sequencing the genomes of 1000 actinobacteria strains.</title>
        <authorList>
            <person name="Klenk H.-P."/>
        </authorList>
    </citation>
    <scope>NUCLEOTIDE SEQUENCE [LARGE SCALE GENOMIC DNA]</scope>
    <source>
        <strain evidence="5 6">DSM 44786</strain>
    </source>
</reference>
<name>A0A7W7S9L0_9ACTN</name>
<evidence type="ECO:0000256" key="2">
    <source>
        <dbReference type="ARBA" id="ARBA00022676"/>
    </source>
</evidence>